<accession>A0AC35FWZ4</accession>
<dbReference type="Proteomes" id="UP000887580">
    <property type="component" value="Unplaced"/>
</dbReference>
<reference evidence="2" key="1">
    <citation type="submission" date="2022-11" db="UniProtKB">
        <authorList>
            <consortium name="WormBaseParasite"/>
        </authorList>
    </citation>
    <scope>IDENTIFICATION</scope>
</reference>
<protein>
    <submittedName>
        <fullName evidence="2">E3 ubiquitin-protein ligase</fullName>
    </submittedName>
</protein>
<evidence type="ECO:0000313" key="1">
    <source>
        <dbReference type="Proteomes" id="UP000887580"/>
    </source>
</evidence>
<proteinExistence type="predicted"/>
<organism evidence="1 2">
    <name type="scientific">Panagrolaimus sp. PS1159</name>
    <dbReference type="NCBI Taxonomy" id="55785"/>
    <lineage>
        <taxon>Eukaryota</taxon>
        <taxon>Metazoa</taxon>
        <taxon>Ecdysozoa</taxon>
        <taxon>Nematoda</taxon>
        <taxon>Chromadorea</taxon>
        <taxon>Rhabditida</taxon>
        <taxon>Tylenchina</taxon>
        <taxon>Panagrolaimomorpha</taxon>
        <taxon>Panagrolaimoidea</taxon>
        <taxon>Panagrolaimidae</taxon>
        <taxon>Panagrolaimus</taxon>
    </lineage>
</organism>
<evidence type="ECO:0000313" key="2">
    <source>
        <dbReference type="WBParaSite" id="PS1159_v2.g21745.t1"/>
    </source>
</evidence>
<name>A0AC35FWZ4_9BILA</name>
<sequence>MIDKLIQAVREESWPEATKLLYNHWSEKCPKLYTTPDDEPWDNKVDEDSINKELLAPLAAMYILDNQETIKGEAVSLKPLTEKVGIKETLRKPGQLCGKMFKHGDPTYTCKECGLDDTCVLCLECFKQSPHAKHKYKVMHSSYGTGYCDCGDVQAWSKDYACKLHTAEPQPGDEELNLSVNLPEEISTRIYNVTGIVLKYAVTLICWQDDENLPAFLHEPSIKPEFNYKTMLFNDETHTYDAVINALEVAIGCTSQQAMHLATIVDREGRSVVLSNTQMLCATAKKTIQHRTRRDLSRRTDKTGPLEVKIMTASLVSHQALAVKLLNWLTQQAQQFPLIAKIIADVVMKECSALCRLNSPDLQVSIPPPKPPRQMTNAEPSPDELVSIHDRNQVFEEPDILRGQFVIRPMNPEDEAVVINAAMDNAMNNPNVGMLSLRSRNFSTTQGKGPKVPKAERKYVLQNNANNSNNNKLSCGHYTTCTQLVLFDRRLWKAARINFHQLLMATVLMDLEHKKDFGVFMIKNFEFIYEDFINDDHEHAASIIALSVQVFTVSSVAQYLLSNENALAIIFETIKLHCHQYVKYSGNNERFLRFDFSTASMPAVLRRALTMFKDALYILLSSPMQWTTKMKESFINGIEVYVEILTMMQGMDEIKRQIDQHQMIESEWETAFNMQVQIQEITSMLIIWTKSNAYIHQRVAKIIIDRILDICSCMPEFATENLTIIDSFESSTIGFNVSRDYISIHHPLWRLFGGIFTASPEILKYYRFGEKVLPSSSTIYLDSDINVLMELSWKNFEPIDGLFIWPVHALLEMPLRILVLHAQCHSQLWRRNGYSLVNQIHNYTSPLCRAEMFDRDIQMMQICAAKMEPTEFLIRCLERFQLEKWARNVYEDLPLNKAIDGTPATPSSTPEELSKITVIACEEFFHLLIMIIGERYQPGIGKTTRLQFLEREILHLLCTKPQTYSVIEKTILLEPNVKVLEKDEALNRVADFHKPASTAAGTFHLKESHRNQYNPFFYHYSKQQHSQAELYQWREREKCPRHIRACPPPIAPEFEPFFEPILRIFDNPLFIRLLFYIISRFQKRSRYSSDLLFHRGLFLIGMAMNEEIELRKKNSEKMLNFVAQAETIGIFSILRDLSGKSEAESHQNLILWILDKLYEIKDSVNEKKEVEMASEEPEMDTTNNDDKVAKKKALAAKKLGFPVCLGPFKSEVKLNTSRNVKCILCQETEALSFNGKSMVCCGYLQNSKNFVQSDKPDNLHDRTDVFASAILTDGYSVSTCSHTMHFDCFKLFTDQLWSKERNRARVQILGQHIIDAESHEYLCPLCKRLSNCALPLIPSLDRLPNNVKKFSQTRPTPPENFRDWVSSLMRLANLQLENAVININPSATKSFKSHSRKRSHSEKSLLQLQEHFDGRLSENVLSSSQPSVVPLSPNAGELPMTPQQESGDTIAAAAAVINAVVPEEWVQNAVIDAAQQHANRASETGILNKFKNIINKPTSSNSSNKPESLPAAWNVIKPFFQYILQIGPDIPSNHTKELSEVTRLYKSMAFVLRSITTTLKVENKPLFGALNTRQRDCILCLSRIAAIASFQLKSATCRNLVSRILTPLLVPINGCRSSSYSVANTAAETLQESIKKFIRSPLGAIRSTPPPSVSSESPVTSPEQRSRDSDFKRSSPSTSPLTANDILLSHLRDECNILTVDMLTVAVELSMTIGSIWVENEQILHSCNRVFDEYKVPDGSVDELYSIHLALLGYIFQTMASFFVQDISTEDVEMADPDETFVTSENLRIRLENLFSKMFKFSTLRSSIDYYMFEKYLTNAVVEFLQPLALFYHAITLIPPPDSLKHTSYNEFESLCRYLGLPAKLDEILEGPFVDTLFEQWSEHLQVFSERIGDIPRQPIHPRSLVELPYEFTDLLTMCANYRCPSLNGNDHVTQPTMCLVCGKILCSQSYCCQRTVNDEKLGACSYHMKECVGKSGMFLRMRDCQIIMLTSRKRGAYKAAPYVDQFGETDNGFRRGNPLFLHPEMYKRFQRIWLHQEVAEEIINQYDINHRNINFEWNHF</sequence>
<dbReference type="WBParaSite" id="PS1159_v2.g21745.t1">
    <property type="protein sequence ID" value="PS1159_v2.g21745.t1"/>
    <property type="gene ID" value="PS1159_v2.g21745"/>
</dbReference>